<sequence>MQLFIGFTLLMGVEASLSIFYLGPAYFWLLWLLSQSLTFETNIQQRSTYGIGLSRLLLLVAPWLLLLCC</sequence>
<organism evidence="2">
    <name type="scientific">Arundo donax</name>
    <name type="common">Giant reed</name>
    <name type="synonym">Donax arundinaceus</name>
    <dbReference type="NCBI Taxonomy" id="35708"/>
    <lineage>
        <taxon>Eukaryota</taxon>
        <taxon>Viridiplantae</taxon>
        <taxon>Streptophyta</taxon>
        <taxon>Embryophyta</taxon>
        <taxon>Tracheophyta</taxon>
        <taxon>Spermatophyta</taxon>
        <taxon>Magnoliopsida</taxon>
        <taxon>Liliopsida</taxon>
        <taxon>Poales</taxon>
        <taxon>Poaceae</taxon>
        <taxon>PACMAD clade</taxon>
        <taxon>Arundinoideae</taxon>
        <taxon>Arundineae</taxon>
        <taxon>Arundo</taxon>
    </lineage>
</organism>
<keyword evidence="1" id="KW-0812">Transmembrane</keyword>
<evidence type="ECO:0000313" key="2">
    <source>
        <dbReference type="EMBL" id="JAE18116.1"/>
    </source>
</evidence>
<dbReference type="EMBL" id="GBRH01179780">
    <property type="protein sequence ID" value="JAE18116.1"/>
    <property type="molecule type" value="Transcribed_RNA"/>
</dbReference>
<feature type="transmembrane region" description="Helical" evidence="1">
    <location>
        <begin position="7"/>
        <end position="29"/>
    </location>
</feature>
<evidence type="ECO:0000256" key="1">
    <source>
        <dbReference type="SAM" id="Phobius"/>
    </source>
</evidence>
<keyword evidence="1" id="KW-0472">Membrane</keyword>
<feature type="transmembrane region" description="Helical" evidence="1">
    <location>
        <begin position="49"/>
        <end position="68"/>
    </location>
</feature>
<name>A0A0A9G6H3_ARUDO</name>
<reference evidence="2" key="2">
    <citation type="journal article" date="2015" name="Data Brief">
        <title>Shoot transcriptome of the giant reed, Arundo donax.</title>
        <authorList>
            <person name="Barrero R.A."/>
            <person name="Guerrero F.D."/>
            <person name="Moolhuijzen P."/>
            <person name="Goolsby J.A."/>
            <person name="Tidwell J."/>
            <person name="Bellgard S.E."/>
            <person name="Bellgard M.I."/>
        </authorList>
    </citation>
    <scope>NUCLEOTIDE SEQUENCE</scope>
    <source>
        <tissue evidence="2">Shoot tissue taken approximately 20 cm above the soil surface</tissue>
    </source>
</reference>
<accession>A0A0A9G6H3</accession>
<reference evidence="2" key="1">
    <citation type="submission" date="2014-09" db="EMBL/GenBank/DDBJ databases">
        <authorList>
            <person name="Magalhaes I.L.F."/>
            <person name="Oliveira U."/>
            <person name="Santos F.R."/>
            <person name="Vidigal T.H.D.A."/>
            <person name="Brescovit A.D."/>
            <person name="Santos A.J."/>
        </authorList>
    </citation>
    <scope>NUCLEOTIDE SEQUENCE</scope>
    <source>
        <tissue evidence="2">Shoot tissue taken approximately 20 cm above the soil surface</tissue>
    </source>
</reference>
<proteinExistence type="predicted"/>
<protein>
    <submittedName>
        <fullName evidence="2">Uncharacterized protein</fullName>
    </submittedName>
</protein>
<dbReference type="AlphaFoldDB" id="A0A0A9G6H3"/>
<keyword evidence="1" id="KW-1133">Transmembrane helix</keyword>